<proteinExistence type="predicted"/>
<keyword evidence="1" id="KW-1133">Transmembrane helix</keyword>
<keyword evidence="4" id="KW-1185">Reference proteome</keyword>
<feature type="domain" description="DUF4097" evidence="2">
    <location>
        <begin position="141"/>
        <end position="267"/>
    </location>
</feature>
<accession>A0ABW1A5E0</accession>
<dbReference type="InterPro" id="IPR025164">
    <property type="entry name" value="Toastrack_DUF4097"/>
</dbReference>
<dbReference type="RefSeq" id="WP_378285971.1">
    <property type="nucleotide sequence ID" value="NZ_JBHSON010000051.1"/>
</dbReference>
<name>A0ABW1A5E0_9ACTN</name>
<keyword evidence="1" id="KW-0812">Transmembrane</keyword>
<comment type="caution">
    <text evidence="3">The sequence shown here is derived from an EMBL/GenBank/DDBJ whole genome shotgun (WGS) entry which is preliminary data.</text>
</comment>
<keyword evidence="1" id="KW-0472">Membrane</keyword>
<sequence length="277" mass="29394">MTRTAPPAPGGGGEGRPRRRGIWVLLAVGTALAVVMPAGLRVYGTAIRRTVFDTVVHHRPVSEVEIDAGRARVTVGPGRAGQVRVFRRLTWAFSRPEVEQIWAGDVLLVRFTCEGDKGIYSDMECGADLDLQVPPRVRIRATADSGEVRVRGIEGDLRLEARSGLLDMAEIRGRVWARAASGRITGTGLAVPELEAEVGSGRIGVGFAVPPRRVKASAGSGEVRVTVPRGSYYGVEVESGTGDVRVDPALDDRSSPRTIVAKVGSGPVRIGYHGASG</sequence>
<evidence type="ECO:0000256" key="1">
    <source>
        <dbReference type="SAM" id="Phobius"/>
    </source>
</evidence>
<organism evidence="3 4">
    <name type="scientific">Actinomadura rugatobispora</name>
    <dbReference type="NCBI Taxonomy" id="1994"/>
    <lineage>
        <taxon>Bacteria</taxon>
        <taxon>Bacillati</taxon>
        <taxon>Actinomycetota</taxon>
        <taxon>Actinomycetes</taxon>
        <taxon>Streptosporangiales</taxon>
        <taxon>Thermomonosporaceae</taxon>
        <taxon>Actinomadura</taxon>
    </lineage>
</organism>
<evidence type="ECO:0000259" key="2">
    <source>
        <dbReference type="Pfam" id="PF13349"/>
    </source>
</evidence>
<protein>
    <submittedName>
        <fullName evidence="3">DUF4097 domain-containing protein</fullName>
    </submittedName>
</protein>
<feature type="transmembrane region" description="Helical" evidence="1">
    <location>
        <begin position="21"/>
        <end position="40"/>
    </location>
</feature>
<dbReference type="Pfam" id="PF13349">
    <property type="entry name" value="DUF4097"/>
    <property type="match status" value="1"/>
</dbReference>
<dbReference type="Proteomes" id="UP001596074">
    <property type="component" value="Unassembled WGS sequence"/>
</dbReference>
<dbReference type="EMBL" id="JBHSON010000051">
    <property type="protein sequence ID" value="MFC5750232.1"/>
    <property type="molecule type" value="Genomic_DNA"/>
</dbReference>
<reference evidence="4" key="1">
    <citation type="journal article" date="2019" name="Int. J. Syst. Evol. Microbiol.">
        <title>The Global Catalogue of Microorganisms (GCM) 10K type strain sequencing project: providing services to taxonomists for standard genome sequencing and annotation.</title>
        <authorList>
            <consortium name="The Broad Institute Genomics Platform"/>
            <consortium name="The Broad Institute Genome Sequencing Center for Infectious Disease"/>
            <person name="Wu L."/>
            <person name="Ma J."/>
        </authorList>
    </citation>
    <scope>NUCLEOTIDE SEQUENCE [LARGE SCALE GENOMIC DNA]</scope>
    <source>
        <strain evidence="4">KCTC 42087</strain>
    </source>
</reference>
<evidence type="ECO:0000313" key="3">
    <source>
        <dbReference type="EMBL" id="MFC5750232.1"/>
    </source>
</evidence>
<evidence type="ECO:0000313" key="4">
    <source>
        <dbReference type="Proteomes" id="UP001596074"/>
    </source>
</evidence>
<gene>
    <name evidence="3" type="ORF">ACFPZN_31795</name>
</gene>